<evidence type="ECO:0000313" key="2">
    <source>
        <dbReference type="Proteomes" id="UP000091918"/>
    </source>
</evidence>
<accession>A0A1B7P3Q1</accession>
<proteinExistence type="predicted"/>
<comment type="caution">
    <text evidence="1">The sequence shown here is derived from an EMBL/GenBank/DDBJ whole genome shotgun (WGS) entry which is preliminary data.</text>
</comment>
<dbReference type="AlphaFoldDB" id="A0A1B7P3Q1"/>
<sequence length="142" mass="16042">MDSLVLSKTVACFPQACEKYEYLPFGNTKQLENTFRLGPSKIHGCHSRAFRFLASPQLVKVGVKPKSAFTKLSSVERKENLKPKGWAGKPLSPGLHTNTILRARAYVNSLKEISNNLRDIHLSEPSLEEMTDASNQRRRRVM</sequence>
<name>A0A1B7P3Q1_9EURO</name>
<keyword evidence="2" id="KW-1185">Reference proteome</keyword>
<protein>
    <submittedName>
        <fullName evidence="1">Uncharacterized protein</fullName>
    </submittedName>
</protein>
<gene>
    <name evidence="1" type="ORF">ACJ72_01981</name>
</gene>
<dbReference type="EMBL" id="LGUA01000150">
    <property type="protein sequence ID" value="OAX83650.1"/>
    <property type="molecule type" value="Genomic_DNA"/>
</dbReference>
<reference evidence="1 2" key="1">
    <citation type="submission" date="2015-07" db="EMBL/GenBank/DDBJ databases">
        <title>Emmonsia species relationships and genome sequence.</title>
        <authorList>
            <person name="Cuomo C.A."/>
            <person name="Schwartz I.S."/>
            <person name="Kenyon C."/>
            <person name="de Hoog G.S."/>
            <person name="Govender N.P."/>
            <person name="Botha A."/>
            <person name="Moreno L."/>
            <person name="de Vries M."/>
            <person name="Munoz J.F."/>
            <person name="Stielow J.B."/>
        </authorList>
    </citation>
    <scope>NUCLEOTIDE SEQUENCE [LARGE SCALE GENOMIC DNA]</scope>
    <source>
        <strain evidence="1 2">CBS 136260</strain>
    </source>
</reference>
<evidence type="ECO:0000313" key="1">
    <source>
        <dbReference type="EMBL" id="OAX83650.1"/>
    </source>
</evidence>
<dbReference type="Proteomes" id="UP000091918">
    <property type="component" value="Unassembled WGS sequence"/>
</dbReference>
<organism evidence="1 2">
    <name type="scientific">Emergomyces africanus</name>
    <dbReference type="NCBI Taxonomy" id="1955775"/>
    <lineage>
        <taxon>Eukaryota</taxon>
        <taxon>Fungi</taxon>
        <taxon>Dikarya</taxon>
        <taxon>Ascomycota</taxon>
        <taxon>Pezizomycotina</taxon>
        <taxon>Eurotiomycetes</taxon>
        <taxon>Eurotiomycetidae</taxon>
        <taxon>Onygenales</taxon>
        <taxon>Ajellomycetaceae</taxon>
        <taxon>Emergomyces</taxon>
    </lineage>
</organism>